<keyword evidence="2 6" id="KW-0812">Transmembrane</keyword>
<dbReference type="SMART" id="SM00054">
    <property type="entry name" value="EFh"/>
    <property type="match status" value="2"/>
</dbReference>
<dbReference type="Gene3D" id="1.10.287.70">
    <property type="match status" value="2"/>
</dbReference>
<keyword evidence="7" id="KW-0732">Signal</keyword>
<sequence length="1376" mass="154898">LLVLCGLFALTLSWWFLYPPAIASSFSRYGSQRASRISSSLIKHSIASELDLLLPIDVVDEVISTEDFMPAEPYLFQMTKGSGLIGAAWMYIPATDSFVIANVSSGFSTVDFIEKNRHKSSCMIFQSNDLQTRLKSTQENVSCSDVLLTQVITLDTSAIITANGVNGILITKSVISTSGELVILGQYFDKRRMIRMIGLMNTRYNEAVAIIDVASKNVVAMIGNEGIDAADQSRSDNHLDITKTVVRGVFGDLNLEIVVATPIPITFSSVDYSSVLVIAASAFSVLLITAVWLKYPVLHSAVVSSKEWNRRKPTYRLYHGSVFWHNEKGNLYISHDTIVMLCLTLFLSCVALITIVHIDSNDCLENVAEATWQQLGFRTTERISVLPLAAKRVSTPLAMQMATRLRRGGLDQMEAISLTASSLESLIFSPNYPANLAYNVAVIGPNFDLVGSHLENSTAPPSISPIILERDLNPINEQWYMSATSSGYWSPVRRLLNGDEVFSLSQSIAILEKIVGVVVIDFSMQLLDRFIQTFVTEGSSVLVDVIDSPSRARLGTNRRRDDLSGIGLDQVQIDSGPISRVPLFDRDTLAIKVEHRDSSCNISWDIIMVTSQHDVLGPINEVKTTGWVNFIAIAVVLIFLLTTSVATIEKKRSAGSNVDADVVDSEASLGKAHFSKTALVKHIANVKPSIVEASAQSWRRKRLARAGDAGNYDQPLDYDEIQAHVSERAKNHVLDSLHNRNILTVCDLESRESDAFVKIYLLLSHNLTQLALLTIATVHMGLQFFEEPTQAKLVENGTPLGIAFIEGLCLAVEIAYMMVQFIIKYKLNAMDNVLSAMDNSLCIDILLFLALVLVYLDWILTITIRFSFEYAFPLRPFILILLFADLRRGVSLFSRAISQAYDVILLWLSVIFIFAIFGVVLFRSRLNVDTNVSSFGNIRDAFIACFVFASTADNFSDVIYGASRQSIFFMMFFVVLWMIGMFCILAMVVGYFQYEFSLQQQQILQQKTLLGRTGAVAAFILIDVDQSGGISLEEFRSFVAGFPGKALRHQDFVKMFNEIDANGDGQMDVHEFVTGIEGLPLEKLFLHRRRKPTRKHRWRVWMKENVFETRSDWWRKLIELSLIVELAFACQYGLSVDIVNLDRIFNCFMLFFSLEMIVKLAVYGVHDFLFHADPGASMFERRFDYIVVFSSLTTFFAHHWWHGNFNTYLPGPDDDSLRLLQLLPILRIFSQVKIIRHVVTTFLRSARVFFNLFFLLLIVTDIYACIGVYLYNGKLINAVNPEANFEKHSNAFVVLIQCLVQQDWHSIMYDVIYASGWVSSIYFISFIFFISILFTNLFLGIILSLFSKIVQQKRVSSATMRKAVLENQPKPWIFTW</sequence>
<feature type="domain" description="EF-hand" evidence="8">
    <location>
        <begin position="1047"/>
        <end position="1082"/>
    </location>
</feature>
<feature type="transmembrane region" description="Helical" evidence="6">
    <location>
        <begin position="1321"/>
        <end position="1346"/>
    </location>
</feature>
<evidence type="ECO:0000256" key="7">
    <source>
        <dbReference type="SAM" id="SignalP"/>
    </source>
</evidence>
<dbReference type="CDD" id="cd00051">
    <property type="entry name" value="EFh"/>
    <property type="match status" value="1"/>
</dbReference>
<feature type="transmembrane region" description="Helical" evidence="6">
    <location>
        <begin position="802"/>
        <end position="823"/>
    </location>
</feature>
<feature type="transmembrane region" description="Helical" evidence="6">
    <location>
        <begin position="627"/>
        <end position="648"/>
    </location>
</feature>
<dbReference type="Gene3D" id="1.10.238.10">
    <property type="entry name" value="EF-hand"/>
    <property type="match status" value="1"/>
</dbReference>
<evidence type="ECO:0000256" key="5">
    <source>
        <dbReference type="ARBA" id="ARBA00023136"/>
    </source>
</evidence>
<dbReference type="InterPro" id="IPR005821">
    <property type="entry name" value="Ion_trans_dom"/>
</dbReference>
<dbReference type="Pfam" id="PF00520">
    <property type="entry name" value="Ion_trans"/>
    <property type="match status" value="2"/>
</dbReference>
<name>A0A0H5QPW2_9EUKA</name>
<dbReference type="InterPro" id="IPR002048">
    <property type="entry name" value="EF_hand_dom"/>
</dbReference>
<evidence type="ECO:0000259" key="8">
    <source>
        <dbReference type="PROSITE" id="PS50222"/>
    </source>
</evidence>
<feature type="non-terminal residue" evidence="9">
    <location>
        <position position="1"/>
    </location>
</feature>
<feature type="transmembrane region" description="Helical" evidence="6">
    <location>
        <begin position="941"/>
        <end position="960"/>
    </location>
</feature>
<dbReference type="SUPFAM" id="SSF81324">
    <property type="entry name" value="Voltage-gated potassium channels"/>
    <property type="match status" value="2"/>
</dbReference>
<dbReference type="InterPro" id="IPR011992">
    <property type="entry name" value="EF-hand-dom_pair"/>
</dbReference>
<evidence type="ECO:0000256" key="3">
    <source>
        <dbReference type="ARBA" id="ARBA00022837"/>
    </source>
</evidence>
<organism evidence="9">
    <name type="scientific">Spongospora subterranea</name>
    <dbReference type="NCBI Taxonomy" id="70186"/>
    <lineage>
        <taxon>Eukaryota</taxon>
        <taxon>Sar</taxon>
        <taxon>Rhizaria</taxon>
        <taxon>Endomyxa</taxon>
        <taxon>Phytomyxea</taxon>
        <taxon>Plasmodiophorida</taxon>
        <taxon>Plasmodiophoridae</taxon>
        <taxon>Spongospora</taxon>
    </lineage>
</organism>
<evidence type="ECO:0000313" key="9">
    <source>
        <dbReference type="EMBL" id="CRZ04083.1"/>
    </source>
</evidence>
<protein>
    <recommendedName>
        <fullName evidence="8">EF-hand domain-containing protein</fullName>
    </recommendedName>
</protein>
<feature type="transmembrane region" description="Helical" evidence="6">
    <location>
        <begin position="967"/>
        <end position="992"/>
    </location>
</feature>
<reference evidence="9" key="1">
    <citation type="submission" date="2015-04" db="EMBL/GenBank/DDBJ databases">
        <title>The genome sequence of the plant pathogenic Rhizarian Plasmodiophora brassicae reveals insights in its biotrophic life cycle and the origin of chitin synthesis.</title>
        <authorList>
            <person name="Schwelm A."/>
            <person name="Fogelqvist J."/>
            <person name="Knaust A."/>
            <person name="Julke S."/>
            <person name="Lilja T."/>
            <person name="Dhandapani V."/>
            <person name="Bonilla-Rosso G."/>
            <person name="Karlsson M."/>
            <person name="Shevchenko A."/>
            <person name="Choi S.R."/>
            <person name="Kim H.G."/>
            <person name="Park J.Y."/>
            <person name="Lim Y.P."/>
            <person name="Ludwig-Muller J."/>
            <person name="Dixelius C."/>
        </authorList>
    </citation>
    <scope>NUCLEOTIDE SEQUENCE</scope>
    <source>
        <tissue evidence="9">Potato root galls</tissue>
    </source>
</reference>
<feature type="chain" id="PRO_5005223561" description="EF-hand domain-containing protein" evidence="7">
    <location>
        <begin position="24"/>
        <end position="1376"/>
    </location>
</feature>
<evidence type="ECO:0000256" key="6">
    <source>
        <dbReference type="SAM" id="Phobius"/>
    </source>
</evidence>
<dbReference type="SUPFAM" id="SSF47473">
    <property type="entry name" value="EF-hand"/>
    <property type="match status" value="1"/>
</dbReference>
<dbReference type="PROSITE" id="PS50222">
    <property type="entry name" value="EF_HAND_2"/>
    <property type="match status" value="2"/>
</dbReference>
<feature type="transmembrane region" description="Helical" evidence="6">
    <location>
        <begin position="1148"/>
        <end position="1170"/>
    </location>
</feature>
<keyword evidence="3" id="KW-0106">Calcium</keyword>
<dbReference type="InterPro" id="IPR018247">
    <property type="entry name" value="EF_Hand_1_Ca_BS"/>
</dbReference>
<comment type="subcellular location">
    <subcellularLocation>
        <location evidence="1">Membrane</location>
        <topology evidence="1">Multi-pass membrane protein</topology>
    </subcellularLocation>
</comment>
<dbReference type="GO" id="GO:0016020">
    <property type="term" value="C:membrane"/>
    <property type="evidence" value="ECO:0007669"/>
    <property type="project" value="UniProtKB-SubCell"/>
</dbReference>
<feature type="transmembrane region" description="Helical" evidence="6">
    <location>
        <begin position="759"/>
        <end position="782"/>
    </location>
</feature>
<feature type="non-terminal residue" evidence="9">
    <location>
        <position position="1376"/>
    </location>
</feature>
<dbReference type="EMBL" id="HACM01003641">
    <property type="protein sequence ID" value="CRZ04083.1"/>
    <property type="molecule type" value="Transcribed_RNA"/>
</dbReference>
<accession>A0A0H5QPW2</accession>
<feature type="transmembrane region" description="Helical" evidence="6">
    <location>
        <begin position="843"/>
        <end position="864"/>
    </location>
</feature>
<dbReference type="PROSITE" id="PS00018">
    <property type="entry name" value="EF_HAND_1"/>
    <property type="match status" value="1"/>
</dbReference>
<dbReference type="GO" id="GO:0005216">
    <property type="term" value="F:monoatomic ion channel activity"/>
    <property type="evidence" value="ECO:0007669"/>
    <property type="project" value="InterPro"/>
</dbReference>
<feature type="transmembrane region" description="Helical" evidence="6">
    <location>
        <begin position="1182"/>
        <end position="1201"/>
    </location>
</feature>
<evidence type="ECO:0000256" key="2">
    <source>
        <dbReference type="ARBA" id="ARBA00022692"/>
    </source>
</evidence>
<dbReference type="GO" id="GO:0005509">
    <property type="term" value="F:calcium ion binding"/>
    <property type="evidence" value="ECO:0007669"/>
    <property type="project" value="InterPro"/>
</dbReference>
<feature type="domain" description="EF-hand" evidence="8">
    <location>
        <begin position="1010"/>
        <end position="1045"/>
    </location>
</feature>
<dbReference type="PANTHER" id="PTHR46726">
    <property type="entry name" value="TWO PORE CHANNEL 3"/>
    <property type="match status" value="1"/>
</dbReference>
<evidence type="ECO:0000256" key="4">
    <source>
        <dbReference type="ARBA" id="ARBA00022989"/>
    </source>
</evidence>
<dbReference type="PANTHER" id="PTHR46726:SF1">
    <property type="entry name" value="TWO-PORE CALCIUM CHANNEL 3"/>
    <property type="match status" value="1"/>
</dbReference>
<keyword evidence="4 6" id="KW-1133">Transmembrane helix</keyword>
<feature type="transmembrane region" description="Helical" evidence="6">
    <location>
        <begin position="1248"/>
        <end position="1271"/>
    </location>
</feature>
<proteinExistence type="predicted"/>
<keyword evidence="5 6" id="KW-0472">Membrane</keyword>
<feature type="transmembrane region" description="Helical" evidence="6">
    <location>
        <begin position="900"/>
        <end position="921"/>
    </location>
</feature>
<dbReference type="Pfam" id="PF13499">
    <property type="entry name" value="EF-hand_7"/>
    <property type="match status" value="1"/>
</dbReference>
<evidence type="ECO:0000256" key="1">
    <source>
        <dbReference type="ARBA" id="ARBA00004141"/>
    </source>
</evidence>
<feature type="signal peptide" evidence="7">
    <location>
        <begin position="1"/>
        <end position="23"/>
    </location>
</feature>